<evidence type="ECO:0000313" key="3">
    <source>
        <dbReference type="Proteomes" id="UP000468668"/>
    </source>
</evidence>
<dbReference type="Proteomes" id="UP000468668">
    <property type="component" value="Unassembled WGS sequence"/>
</dbReference>
<protein>
    <recommendedName>
        <fullName evidence="4">VanZ family protein</fullName>
    </recommendedName>
</protein>
<keyword evidence="1" id="KW-1133">Transmembrane helix</keyword>
<reference evidence="2 3" key="1">
    <citation type="submission" date="2019-09" db="EMBL/GenBank/DDBJ databases">
        <title>Whole genome shotgun sequencing (WGS) of Ellagibacter isourolithinifaciens DSM 104140(T) and Adlercreutzia muris DSM 29508(T).</title>
        <authorList>
            <person name="Stoll D.A."/>
            <person name="Danylec N."/>
            <person name="Huch M."/>
        </authorList>
    </citation>
    <scope>NUCLEOTIDE SEQUENCE [LARGE SCALE GENOMIC DNA]</scope>
    <source>
        <strain evidence="2 3">DSM 104140</strain>
    </source>
</reference>
<feature type="transmembrane region" description="Helical" evidence="1">
    <location>
        <begin position="107"/>
        <end position="124"/>
    </location>
</feature>
<evidence type="ECO:0008006" key="4">
    <source>
        <dbReference type="Google" id="ProtNLM"/>
    </source>
</evidence>
<dbReference type="EMBL" id="WAJR01000029">
    <property type="protein sequence ID" value="KAB1637406.1"/>
    <property type="molecule type" value="Genomic_DNA"/>
</dbReference>
<keyword evidence="1" id="KW-0812">Transmembrane</keyword>
<dbReference type="AlphaFoldDB" id="A0A6N6NKN4"/>
<keyword evidence="3" id="KW-1185">Reference proteome</keyword>
<name>A0A6N6NKN4_9ACTN</name>
<feature type="transmembrane region" description="Helical" evidence="1">
    <location>
        <begin position="46"/>
        <end position="67"/>
    </location>
</feature>
<evidence type="ECO:0000313" key="2">
    <source>
        <dbReference type="EMBL" id="KAB1637406.1"/>
    </source>
</evidence>
<comment type="caution">
    <text evidence="2">The sequence shown here is derived from an EMBL/GenBank/DDBJ whole genome shotgun (WGS) entry which is preliminary data.</text>
</comment>
<accession>A0A6N6NKN4</accession>
<sequence length="131" mass="14368">MIRRLGPALFSWSNLVPLLATLVYLINRFAFSLDCVLPYEFANYHLADLCGGIVFPAYVNVLTRVVSGREIICGLGSSLLLSALCTVCWEVLASCVLHFGTADPIDALMYFLGGLVYLAFYKILPREGKAA</sequence>
<keyword evidence="1" id="KW-0472">Membrane</keyword>
<gene>
    <name evidence="2" type="ORF">F8C90_09275</name>
</gene>
<organism evidence="2 3">
    <name type="scientific">Ellagibacter isourolithinifaciens</name>
    <dbReference type="NCBI Taxonomy" id="2137581"/>
    <lineage>
        <taxon>Bacteria</taxon>
        <taxon>Bacillati</taxon>
        <taxon>Actinomycetota</taxon>
        <taxon>Coriobacteriia</taxon>
        <taxon>Eggerthellales</taxon>
        <taxon>Eggerthellaceae</taxon>
        <taxon>Ellagibacter</taxon>
    </lineage>
</organism>
<proteinExistence type="predicted"/>
<feature type="transmembrane region" description="Helical" evidence="1">
    <location>
        <begin position="7"/>
        <end position="26"/>
    </location>
</feature>
<evidence type="ECO:0000256" key="1">
    <source>
        <dbReference type="SAM" id="Phobius"/>
    </source>
</evidence>
<feature type="transmembrane region" description="Helical" evidence="1">
    <location>
        <begin position="79"/>
        <end position="101"/>
    </location>
</feature>